<gene>
    <name evidence="1" type="ORF">S01H4_41427</name>
</gene>
<comment type="caution">
    <text evidence="1">The sequence shown here is derived from an EMBL/GenBank/DDBJ whole genome shotgun (WGS) entry which is preliminary data.</text>
</comment>
<organism evidence="1">
    <name type="scientific">marine sediment metagenome</name>
    <dbReference type="NCBI Taxonomy" id="412755"/>
    <lineage>
        <taxon>unclassified sequences</taxon>
        <taxon>metagenomes</taxon>
        <taxon>ecological metagenomes</taxon>
    </lineage>
</organism>
<name>X1BVM4_9ZZZZ</name>
<feature type="non-terminal residue" evidence="1">
    <location>
        <position position="1"/>
    </location>
</feature>
<sequence>IQRPYKKFIKPTRYCPILLMKLLSKTDDEEIKNLDPKIYSIKTKILPLLPEK</sequence>
<reference evidence="1" key="1">
    <citation type="journal article" date="2014" name="Front. Microbiol.">
        <title>High frequency of phylogenetically diverse reductive dehalogenase-homologous genes in deep subseafloor sedimentary metagenomes.</title>
        <authorList>
            <person name="Kawai M."/>
            <person name="Futagami T."/>
            <person name="Toyoda A."/>
            <person name="Takaki Y."/>
            <person name="Nishi S."/>
            <person name="Hori S."/>
            <person name="Arai W."/>
            <person name="Tsubouchi T."/>
            <person name="Morono Y."/>
            <person name="Uchiyama I."/>
            <person name="Ito T."/>
            <person name="Fujiyama A."/>
            <person name="Inagaki F."/>
            <person name="Takami H."/>
        </authorList>
    </citation>
    <scope>NUCLEOTIDE SEQUENCE</scope>
    <source>
        <strain evidence="1">Expedition CK06-06</strain>
    </source>
</reference>
<evidence type="ECO:0000313" key="1">
    <source>
        <dbReference type="EMBL" id="GAG99090.1"/>
    </source>
</evidence>
<protein>
    <submittedName>
        <fullName evidence="1">Uncharacterized protein</fullName>
    </submittedName>
</protein>
<dbReference type="AlphaFoldDB" id="X1BVM4"/>
<accession>X1BVM4</accession>
<proteinExistence type="predicted"/>
<dbReference type="EMBL" id="BART01022654">
    <property type="protein sequence ID" value="GAG99090.1"/>
    <property type="molecule type" value="Genomic_DNA"/>
</dbReference>